<evidence type="ECO:0000256" key="3">
    <source>
        <dbReference type="ARBA" id="ARBA00023186"/>
    </source>
</evidence>
<dbReference type="InterPro" id="IPR011032">
    <property type="entry name" value="GroES-like_sf"/>
</dbReference>
<dbReference type="FunFam" id="2.30.33.40:FF:000002">
    <property type="entry name" value="10 kDa chaperonin, mitochondrial"/>
    <property type="match status" value="1"/>
</dbReference>
<dbReference type="PANTHER" id="PTHR10772">
    <property type="entry name" value="10 KDA HEAT SHOCK PROTEIN"/>
    <property type="match status" value="1"/>
</dbReference>
<comment type="similarity">
    <text evidence="1 6">Belongs to the GroES chaperonin family.</text>
</comment>
<dbReference type="SUPFAM" id="SSF50129">
    <property type="entry name" value="GroES-like"/>
    <property type="match status" value="1"/>
</dbReference>
<accession>A0A3P8B3I3</accession>
<sequence length="115" mass="12850">MNKTATTDLLKTFVPLFDRVLVEKFAPETKTKGGIMLPEKSQGKVLEATVVATGEGARDESGKRLPMTIKPGDRVLLPEYGGTKIAVESKFCCNSSFYLLGIFHIQRKRYPWKVE</sequence>
<evidence type="ECO:0000256" key="1">
    <source>
        <dbReference type="ARBA" id="ARBA00006975"/>
    </source>
</evidence>
<dbReference type="Proteomes" id="UP000270296">
    <property type="component" value="Unassembled WGS sequence"/>
</dbReference>
<dbReference type="SMART" id="SM00883">
    <property type="entry name" value="Cpn10"/>
    <property type="match status" value="1"/>
</dbReference>
<evidence type="ECO:0000313" key="8">
    <source>
        <dbReference type="Proteomes" id="UP000270296"/>
    </source>
</evidence>
<dbReference type="Gene3D" id="2.30.33.40">
    <property type="entry name" value="GroES chaperonin"/>
    <property type="match status" value="1"/>
</dbReference>
<evidence type="ECO:0000313" key="7">
    <source>
        <dbReference type="EMBL" id="VDO99083.1"/>
    </source>
</evidence>
<dbReference type="EMBL" id="UZAM01007428">
    <property type="protein sequence ID" value="VDO99083.1"/>
    <property type="molecule type" value="Genomic_DNA"/>
</dbReference>
<evidence type="ECO:0000256" key="6">
    <source>
        <dbReference type="RuleBase" id="RU003479"/>
    </source>
</evidence>
<gene>
    <name evidence="7" type="ORF">SBAD_LOCUS2832</name>
</gene>
<evidence type="ECO:0000256" key="5">
    <source>
        <dbReference type="ARBA" id="ARBA00031971"/>
    </source>
</evidence>
<protein>
    <recommendedName>
        <fullName evidence="2">10 kDa heat shock protein, mitochondrial</fullName>
    </recommendedName>
    <alternativeName>
        <fullName evidence="4">10 kDa chaperonin</fullName>
    </alternativeName>
    <alternativeName>
        <fullName evidence="5">Chaperonin 10</fullName>
    </alternativeName>
</protein>
<reference evidence="7 8" key="1">
    <citation type="submission" date="2018-11" db="EMBL/GenBank/DDBJ databases">
        <authorList>
            <consortium name="Pathogen Informatics"/>
        </authorList>
    </citation>
    <scope>NUCLEOTIDE SEQUENCE [LARGE SCALE GENOMIC DNA]</scope>
</reference>
<dbReference type="GO" id="GO:0051087">
    <property type="term" value="F:protein-folding chaperone binding"/>
    <property type="evidence" value="ECO:0007669"/>
    <property type="project" value="TreeGrafter"/>
</dbReference>
<keyword evidence="8" id="KW-1185">Reference proteome</keyword>
<keyword evidence="3 6" id="KW-0143">Chaperone</keyword>
<dbReference type="Pfam" id="PF00166">
    <property type="entry name" value="Cpn10"/>
    <property type="match status" value="1"/>
</dbReference>
<evidence type="ECO:0000256" key="4">
    <source>
        <dbReference type="ARBA" id="ARBA00029976"/>
    </source>
</evidence>
<name>A0A3P8B3I3_9BILA</name>
<dbReference type="PRINTS" id="PR00297">
    <property type="entry name" value="CHAPERONIN10"/>
</dbReference>
<dbReference type="GO" id="GO:0005524">
    <property type="term" value="F:ATP binding"/>
    <property type="evidence" value="ECO:0007669"/>
    <property type="project" value="InterPro"/>
</dbReference>
<dbReference type="OrthoDB" id="184876at2759"/>
<dbReference type="InterPro" id="IPR037124">
    <property type="entry name" value="Chaperonin_GroES_sf"/>
</dbReference>
<dbReference type="PROSITE" id="PS00681">
    <property type="entry name" value="CHAPERONINS_CPN10"/>
    <property type="match status" value="1"/>
</dbReference>
<dbReference type="GO" id="GO:0044183">
    <property type="term" value="F:protein folding chaperone"/>
    <property type="evidence" value="ECO:0007669"/>
    <property type="project" value="InterPro"/>
</dbReference>
<proteinExistence type="inferred from homology"/>
<organism evidence="7 8">
    <name type="scientific">Soboliphyme baturini</name>
    <dbReference type="NCBI Taxonomy" id="241478"/>
    <lineage>
        <taxon>Eukaryota</taxon>
        <taxon>Metazoa</taxon>
        <taxon>Ecdysozoa</taxon>
        <taxon>Nematoda</taxon>
        <taxon>Enoplea</taxon>
        <taxon>Dorylaimia</taxon>
        <taxon>Dioctophymatida</taxon>
        <taxon>Dioctophymatoidea</taxon>
        <taxon>Soboliphymatidae</taxon>
        <taxon>Soboliphyme</taxon>
    </lineage>
</organism>
<dbReference type="CDD" id="cd00320">
    <property type="entry name" value="cpn10"/>
    <property type="match status" value="1"/>
</dbReference>
<dbReference type="GO" id="GO:0005759">
    <property type="term" value="C:mitochondrial matrix"/>
    <property type="evidence" value="ECO:0007669"/>
    <property type="project" value="TreeGrafter"/>
</dbReference>
<evidence type="ECO:0000256" key="2">
    <source>
        <dbReference type="ARBA" id="ARBA00018842"/>
    </source>
</evidence>
<dbReference type="GO" id="GO:0046872">
    <property type="term" value="F:metal ion binding"/>
    <property type="evidence" value="ECO:0007669"/>
    <property type="project" value="TreeGrafter"/>
</dbReference>
<dbReference type="GO" id="GO:0051082">
    <property type="term" value="F:unfolded protein binding"/>
    <property type="evidence" value="ECO:0007669"/>
    <property type="project" value="TreeGrafter"/>
</dbReference>
<dbReference type="AlphaFoldDB" id="A0A3P8B3I3"/>
<dbReference type="InterPro" id="IPR018369">
    <property type="entry name" value="Chaprnonin_Cpn10_CS"/>
</dbReference>
<dbReference type="PANTHER" id="PTHR10772:SF0">
    <property type="entry name" value="10 KDA HEAT SHOCK PROTEIN, MITOCHONDRIAL"/>
    <property type="match status" value="1"/>
</dbReference>
<dbReference type="InterPro" id="IPR020818">
    <property type="entry name" value="Chaperonin_GroES"/>
</dbReference>